<evidence type="ECO:0000256" key="6">
    <source>
        <dbReference type="ARBA" id="ARBA00022960"/>
    </source>
</evidence>
<evidence type="ECO:0000256" key="4">
    <source>
        <dbReference type="ARBA" id="ARBA00022475"/>
    </source>
</evidence>
<dbReference type="InterPro" id="IPR050515">
    <property type="entry name" value="Beta-lactam/transpept"/>
</dbReference>
<dbReference type="Gene3D" id="3.40.710.10">
    <property type="entry name" value="DD-peptidase/beta-lactamase superfamily"/>
    <property type="match status" value="1"/>
</dbReference>
<organism evidence="14 15">
    <name type="scientific">Enterocloster hominis</name>
    <name type="common">ex Liu et al. 2021</name>
    <dbReference type="NCBI Taxonomy" id="2763663"/>
    <lineage>
        <taxon>Bacteria</taxon>
        <taxon>Bacillati</taxon>
        <taxon>Bacillota</taxon>
        <taxon>Clostridia</taxon>
        <taxon>Lachnospirales</taxon>
        <taxon>Lachnospiraceae</taxon>
        <taxon>Enterocloster</taxon>
    </lineage>
</organism>
<evidence type="ECO:0000259" key="13">
    <source>
        <dbReference type="Pfam" id="PF03717"/>
    </source>
</evidence>
<comment type="caution">
    <text evidence="14">The sequence shown here is derived from an EMBL/GenBank/DDBJ whole genome shotgun (WGS) entry which is preliminary data.</text>
</comment>
<accession>A0ABR7NU44</accession>
<name>A0ABR7NU44_9FIRM</name>
<feature type="domain" description="Penicillin-binding protein dimerisation" evidence="13">
    <location>
        <begin position="65"/>
        <end position="328"/>
    </location>
</feature>
<dbReference type="RefSeq" id="WP_262427820.1">
    <property type="nucleotide sequence ID" value="NZ_JACRTJ010000024.1"/>
</dbReference>
<gene>
    <name evidence="14" type="ORF">H8708_10490</name>
</gene>
<evidence type="ECO:0000256" key="7">
    <source>
        <dbReference type="ARBA" id="ARBA00022984"/>
    </source>
</evidence>
<dbReference type="Pfam" id="PF03717">
    <property type="entry name" value="PBP_dimer"/>
    <property type="match status" value="1"/>
</dbReference>
<keyword evidence="15" id="KW-1185">Reference proteome</keyword>
<dbReference type="SUPFAM" id="SSF56519">
    <property type="entry name" value="Penicillin binding protein dimerisation domain"/>
    <property type="match status" value="1"/>
</dbReference>
<evidence type="ECO:0000256" key="1">
    <source>
        <dbReference type="ARBA" id="ARBA00004167"/>
    </source>
</evidence>
<keyword evidence="4" id="KW-1003">Cell membrane</keyword>
<dbReference type="PANTHER" id="PTHR30627:SF2">
    <property type="entry name" value="PEPTIDOGLYCAN D,D-TRANSPEPTIDASE MRDA"/>
    <property type="match status" value="1"/>
</dbReference>
<dbReference type="Gene3D" id="3.90.1310.10">
    <property type="entry name" value="Penicillin-binding protein 2a (Domain 2)"/>
    <property type="match status" value="2"/>
</dbReference>
<evidence type="ECO:0000313" key="14">
    <source>
        <dbReference type="EMBL" id="MBC8599648.1"/>
    </source>
</evidence>
<evidence type="ECO:0000256" key="3">
    <source>
        <dbReference type="ARBA" id="ARBA00007171"/>
    </source>
</evidence>
<keyword evidence="10" id="KW-0961">Cell wall biogenesis/degradation</keyword>
<keyword evidence="8 11" id="KW-1133">Transmembrane helix</keyword>
<evidence type="ECO:0000256" key="10">
    <source>
        <dbReference type="ARBA" id="ARBA00023316"/>
    </source>
</evidence>
<comment type="subcellular location">
    <subcellularLocation>
        <location evidence="2">Cell membrane</location>
    </subcellularLocation>
    <subcellularLocation>
        <location evidence="1">Membrane</location>
        <topology evidence="1">Single-pass membrane protein</topology>
    </subcellularLocation>
</comment>
<proteinExistence type="inferred from homology"/>
<dbReference type="InterPro" id="IPR036138">
    <property type="entry name" value="PBP_dimer_sf"/>
</dbReference>
<keyword evidence="7" id="KW-0573">Peptidoglycan synthesis</keyword>
<keyword evidence="9 11" id="KW-0472">Membrane</keyword>
<reference evidence="14 15" key="1">
    <citation type="submission" date="2020-08" db="EMBL/GenBank/DDBJ databases">
        <title>Genome public.</title>
        <authorList>
            <person name="Liu C."/>
            <person name="Sun Q."/>
        </authorList>
    </citation>
    <scope>NUCLEOTIDE SEQUENCE [LARGE SCALE GENOMIC DNA]</scope>
    <source>
        <strain evidence="14 15">BX10</strain>
    </source>
</reference>
<protein>
    <submittedName>
        <fullName evidence="14">Penicillin-binding protein</fullName>
    </submittedName>
</protein>
<sequence length="959" mass="107581">MLNDLYEILKESLKKLLASRTFILGVFFVFLFGVLAVQLFKLQIIEGEEYQENYMAKTEKTIKLAGTRGNIYDRNGNLLAYNQLAYNVTIQDNGDYTTTAERNRMLLLLVQILNRHGEKVRGEFAVAIEPSGEMVYTTSSETARKRFISDYYGLKSPSELDAEDGSTPSDITPREMFDAKFKDYGLDKLTDEDGDPVTLTDEEALGIINIRYTMGFTAYQKYMTTTIASNVSRETMTDVLENSADLKGVAIEETTLRVYNDSVYFAPIIGYTGKVWDDELEKLKETNPDYELTDLVGKTGIEASMEPELQGKKGSQTMYVNSTGRIVEIVEKTDPKAGNDVYLTIDRDLQIGIYNLLEQQLAGIITNKLVNRDLEETDYKKGSNIPIPVKDVYFQLINNNVLDMDAFSAPEASQVEKSIYAKYSQSREQTLSWIRSELLNENAAPMASLGEDQKSYMQYIYSYLVSQEVVMRDRIDRDSEAYQAWAAETVSLREYLYKGIAENWIDTTKLKMEDKYSDADHIYQILVDYVIGDLETDSEFSKRIYKYLINGGSVTGKELCLALYSQNILAYDEAEVRMLEANGDEYAFQFIRQKISDIEITPAQLALDPCSAGCVVTDVKTGEVRALVTYPSYDNNKFSGTVDAEYYNKLNNDMSLPLFNNATQAQKAPGSTFKPIMAVAALEEKAIGLSETVNCTGMYQEITPHMRCWIYPGQHGPLDAEHGIMNSCNVFFADMGHRLSMDENGTYSPELGIEKIRKYAAMFGLDETSGIEISEKSPQMTTEKPEASSIGQANHSYSNVQLARYITAIANRGTVFKLSLLDKLTDSQGNLITDYTPEVRSTVDIADSTWNVVHSGMRKVISDGSAKKIFSDLEVDIAGKTGTAEELKNGHIINHAFFVSFAPYQDPEIAVTVNIPYGYSSSNAATAAKNIYRYYYGYTDLDYILNNSALNVSNVEIGD</sequence>
<dbReference type="SUPFAM" id="SSF56601">
    <property type="entry name" value="beta-lactamase/transpeptidase-like"/>
    <property type="match status" value="1"/>
</dbReference>
<dbReference type="InterPro" id="IPR005311">
    <property type="entry name" value="PBP_dimer"/>
</dbReference>
<evidence type="ECO:0000256" key="9">
    <source>
        <dbReference type="ARBA" id="ARBA00023136"/>
    </source>
</evidence>
<comment type="similarity">
    <text evidence="3">Belongs to the transpeptidase family.</text>
</comment>
<feature type="transmembrane region" description="Helical" evidence="11">
    <location>
        <begin position="21"/>
        <end position="40"/>
    </location>
</feature>
<feature type="domain" description="Penicillin-binding protein transpeptidase" evidence="12">
    <location>
        <begin position="613"/>
        <end position="932"/>
    </location>
</feature>
<evidence type="ECO:0000256" key="11">
    <source>
        <dbReference type="SAM" id="Phobius"/>
    </source>
</evidence>
<evidence type="ECO:0000256" key="8">
    <source>
        <dbReference type="ARBA" id="ARBA00022989"/>
    </source>
</evidence>
<keyword evidence="6" id="KW-0133">Cell shape</keyword>
<evidence type="ECO:0000313" key="15">
    <source>
        <dbReference type="Proteomes" id="UP000647491"/>
    </source>
</evidence>
<dbReference type="InterPro" id="IPR001460">
    <property type="entry name" value="PCN-bd_Tpept"/>
</dbReference>
<dbReference type="Proteomes" id="UP000647491">
    <property type="component" value="Unassembled WGS sequence"/>
</dbReference>
<evidence type="ECO:0000256" key="2">
    <source>
        <dbReference type="ARBA" id="ARBA00004236"/>
    </source>
</evidence>
<keyword evidence="5 11" id="KW-0812">Transmembrane</keyword>
<evidence type="ECO:0000259" key="12">
    <source>
        <dbReference type="Pfam" id="PF00905"/>
    </source>
</evidence>
<dbReference type="EMBL" id="JACRTJ010000024">
    <property type="protein sequence ID" value="MBC8599648.1"/>
    <property type="molecule type" value="Genomic_DNA"/>
</dbReference>
<evidence type="ECO:0000256" key="5">
    <source>
        <dbReference type="ARBA" id="ARBA00022692"/>
    </source>
</evidence>
<dbReference type="PANTHER" id="PTHR30627">
    <property type="entry name" value="PEPTIDOGLYCAN D,D-TRANSPEPTIDASE"/>
    <property type="match status" value="1"/>
</dbReference>
<dbReference type="Pfam" id="PF00905">
    <property type="entry name" value="Transpeptidase"/>
    <property type="match status" value="1"/>
</dbReference>
<dbReference type="InterPro" id="IPR012338">
    <property type="entry name" value="Beta-lactam/transpept-like"/>
</dbReference>